<protein>
    <submittedName>
        <fullName evidence="4">Uncharacterized protein</fullName>
    </submittedName>
</protein>
<accession>A0A9P5PC11</accession>
<name>A0A9P5PC11_9AGAR</name>
<proteinExistence type="predicted"/>
<feature type="signal peptide" evidence="3">
    <location>
        <begin position="1"/>
        <end position="17"/>
    </location>
</feature>
<evidence type="ECO:0000313" key="5">
    <source>
        <dbReference type="Proteomes" id="UP000772434"/>
    </source>
</evidence>
<evidence type="ECO:0000256" key="2">
    <source>
        <dbReference type="SAM" id="Phobius"/>
    </source>
</evidence>
<feature type="region of interest" description="Disordered" evidence="1">
    <location>
        <begin position="162"/>
        <end position="185"/>
    </location>
</feature>
<comment type="caution">
    <text evidence="4">The sequence shown here is derived from an EMBL/GenBank/DDBJ whole genome shotgun (WGS) entry which is preliminary data.</text>
</comment>
<dbReference type="AlphaFoldDB" id="A0A9P5PC11"/>
<keyword evidence="2" id="KW-1133">Transmembrane helix</keyword>
<sequence>MLLLNLLLGVLCMGAQTAAPPFQAPTSSSSQSTAETSPNSSDISPGPPCYKFWHINVWVKYPHKNDIGLRNHYFRFVSFSAVVQHYNITHFVSSPFPLNMKVKAHWMNRTRVNTSSSSGVARTTGTITGGIIGAAVLVLIILAYWLIRRQRRGRRLHQPQDVWQDDAIPPRDASTNNDTTITSTGSIDTFKPLEMKEQEQTIEHCGTRGLWNLRDNKGIYAEITALIEQRMAEILERLRRVEEALVTDRPPDYRSQPSTVLA</sequence>
<feature type="region of interest" description="Disordered" evidence="1">
    <location>
        <begin position="23"/>
        <end position="44"/>
    </location>
</feature>
<evidence type="ECO:0000256" key="3">
    <source>
        <dbReference type="SAM" id="SignalP"/>
    </source>
</evidence>
<dbReference type="EMBL" id="JADNRY010000176">
    <property type="protein sequence ID" value="KAF9062301.1"/>
    <property type="molecule type" value="Genomic_DNA"/>
</dbReference>
<gene>
    <name evidence="4" type="ORF">BDP27DRAFT_1368953</name>
</gene>
<organism evidence="4 5">
    <name type="scientific">Rhodocollybia butyracea</name>
    <dbReference type="NCBI Taxonomy" id="206335"/>
    <lineage>
        <taxon>Eukaryota</taxon>
        <taxon>Fungi</taxon>
        <taxon>Dikarya</taxon>
        <taxon>Basidiomycota</taxon>
        <taxon>Agaricomycotina</taxon>
        <taxon>Agaricomycetes</taxon>
        <taxon>Agaricomycetidae</taxon>
        <taxon>Agaricales</taxon>
        <taxon>Marasmiineae</taxon>
        <taxon>Omphalotaceae</taxon>
        <taxon>Rhodocollybia</taxon>
    </lineage>
</organism>
<reference evidence="4" key="1">
    <citation type="submission" date="2020-11" db="EMBL/GenBank/DDBJ databases">
        <authorList>
            <consortium name="DOE Joint Genome Institute"/>
            <person name="Ahrendt S."/>
            <person name="Riley R."/>
            <person name="Andreopoulos W."/>
            <person name="Labutti K."/>
            <person name="Pangilinan J."/>
            <person name="Ruiz-Duenas F.J."/>
            <person name="Barrasa J.M."/>
            <person name="Sanchez-Garcia M."/>
            <person name="Camarero S."/>
            <person name="Miyauchi S."/>
            <person name="Serrano A."/>
            <person name="Linde D."/>
            <person name="Babiker R."/>
            <person name="Drula E."/>
            <person name="Ayuso-Fernandez I."/>
            <person name="Pacheco R."/>
            <person name="Padilla G."/>
            <person name="Ferreira P."/>
            <person name="Barriuso J."/>
            <person name="Kellner H."/>
            <person name="Castanera R."/>
            <person name="Alfaro M."/>
            <person name="Ramirez L."/>
            <person name="Pisabarro A.G."/>
            <person name="Kuo A."/>
            <person name="Tritt A."/>
            <person name="Lipzen A."/>
            <person name="He G."/>
            <person name="Yan M."/>
            <person name="Ng V."/>
            <person name="Cullen D."/>
            <person name="Martin F."/>
            <person name="Rosso M.-N."/>
            <person name="Henrissat B."/>
            <person name="Hibbett D."/>
            <person name="Martinez A.T."/>
            <person name="Grigoriev I.V."/>
        </authorList>
    </citation>
    <scope>NUCLEOTIDE SEQUENCE</scope>
    <source>
        <strain evidence="4">AH 40177</strain>
    </source>
</reference>
<feature type="chain" id="PRO_5040179873" evidence="3">
    <location>
        <begin position="18"/>
        <end position="262"/>
    </location>
</feature>
<feature type="transmembrane region" description="Helical" evidence="2">
    <location>
        <begin position="127"/>
        <end position="147"/>
    </location>
</feature>
<feature type="compositionally biased region" description="Low complexity" evidence="1">
    <location>
        <begin position="23"/>
        <end position="41"/>
    </location>
</feature>
<feature type="compositionally biased region" description="Low complexity" evidence="1">
    <location>
        <begin position="175"/>
        <end position="185"/>
    </location>
</feature>
<keyword evidence="3" id="KW-0732">Signal</keyword>
<dbReference type="Proteomes" id="UP000772434">
    <property type="component" value="Unassembled WGS sequence"/>
</dbReference>
<keyword evidence="2" id="KW-0812">Transmembrane</keyword>
<evidence type="ECO:0000256" key="1">
    <source>
        <dbReference type="SAM" id="MobiDB-lite"/>
    </source>
</evidence>
<evidence type="ECO:0000313" key="4">
    <source>
        <dbReference type="EMBL" id="KAF9062301.1"/>
    </source>
</evidence>
<keyword evidence="2" id="KW-0472">Membrane</keyword>
<keyword evidence="5" id="KW-1185">Reference proteome</keyword>